<reference evidence="5" key="1">
    <citation type="submission" date="2016-11" db="EMBL/GenBank/DDBJ databases">
        <title>Dehalogenimonas formicexedens sp. nov., a chlorinated alkane respiring bacterium isolated from contaminated groundwater.</title>
        <authorList>
            <person name="Key T.A."/>
            <person name="Bowman K.S."/>
            <person name="Lee I."/>
            <person name="Chun J."/>
            <person name="Albuquerque L."/>
            <person name="da Costa M.S."/>
            <person name="Rainey F.A."/>
            <person name="Moe W.M."/>
        </authorList>
    </citation>
    <scope>NUCLEOTIDE SEQUENCE [LARGE SCALE GENOMIC DNA]</scope>
    <source>
        <strain evidence="5">NSZ-14</strain>
    </source>
</reference>
<evidence type="ECO:0000256" key="2">
    <source>
        <dbReference type="ARBA" id="ARBA00023315"/>
    </source>
</evidence>
<feature type="domain" description="N-acetyltransferase" evidence="3">
    <location>
        <begin position="5"/>
        <end position="166"/>
    </location>
</feature>
<evidence type="ECO:0000256" key="1">
    <source>
        <dbReference type="ARBA" id="ARBA00022679"/>
    </source>
</evidence>
<dbReference type="Pfam" id="PF13420">
    <property type="entry name" value="Acetyltransf_4"/>
    <property type="match status" value="1"/>
</dbReference>
<dbReference type="InterPro" id="IPR016181">
    <property type="entry name" value="Acyl_CoA_acyltransferase"/>
</dbReference>
<dbReference type="Gene3D" id="3.40.630.30">
    <property type="match status" value="1"/>
</dbReference>
<dbReference type="SUPFAM" id="SSF55729">
    <property type="entry name" value="Acyl-CoA N-acyltransferases (Nat)"/>
    <property type="match status" value="1"/>
</dbReference>
<sequence length="170" mass="19406">MNRDVSIRLAKTDDLQAINEIYNHYVLASTCTYQEKTETIEARKKWFEHHAPETYPVVVAEQAGAVVGWGSLSPYHTRYAYRFTVENSVYIHHEYLRQGIGTAILKDLIDRARKIGYHAIIAAIDGSQASSIDLHRKFGFTEVGHFHEVGFKFGTWLDVVYLEFMPGGQP</sequence>
<dbReference type="CDD" id="cd04301">
    <property type="entry name" value="NAT_SF"/>
    <property type="match status" value="1"/>
</dbReference>
<gene>
    <name evidence="4" type="primary">pat</name>
    <name evidence="4" type="ORF">Dform_01485</name>
</gene>
<dbReference type="Proteomes" id="UP000185934">
    <property type="component" value="Chromosome"/>
</dbReference>
<dbReference type="PROSITE" id="PS51186">
    <property type="entry name" value="GNAT"/>
    <property type="match status" value="1"/>
</dbReference>
<name>A0A1P8F8L3_9CHLR</name>
<dbReference type="OrthoDB" id="9798006at2"/>
<dbReference type="KEGG" id="dfo:Dform_01485"/>
<organism evidence="4 5">
    <name type="scientific">Dehalogenimonas formicexedens</name>
    <dbReference type="NCBI Taxonomy" id="1839801"/>
    <lineage>
        <taxon>Bacteria</taxon>
        <taxon>Bacillati</taxon>
        <taxon>Chloroflexota</taxon>
        <taxon>Dehalococcoidia</taxon>
        <taxon>Dehalococcoidales</taxon>
        <taxon>Dehalococcoidaceae</taxon>
        <taxon>Dehalogenimonas</taxon>
    </lineage>
</organism>
<evidence type="ECO:0000259" key="3">
    <source>
        <dbReference type="PROSITE" id="PS51186"/>
    </source>
</evidence>
<proteinExistence type="predicted"/>
<dbReference type="PANTHER" id="PTHR43072">
    <property type="entry name" value="N-ACETYLTRANSFERASE"/>
    <property type="match status" value="1"/>
</dbReference>
<keyword evidence="1 4" id="KW-0808">Transferase</keyword>
<accession>A0A1P8F8L3</accession>
<dbReference type="GO" id="GO:0102971">
    <property type="term" value="F:phosphinothricin N-acetyltransferase activity"/>
    <property type="evidence" value="ECO:0007669"/>
    <property type="project" value="UniProtKB-EC"/>
</dbReference>
<dbReference type="PANTHER" id="PTHR43072:SF23">
    <property type="entry name" value="UPF0039 PROTEIN C11D3.02C"/>
    <property type="match status" value="1"/>
</dbReference>
<keyword evidence="5" id="KW-1185">Reference proteome</keyword>
<protein>
    <submittedName>
        <fullName evidence="4">Phosphinothricin acetyltransferase</fullName>
        <ecNumber evidence="4">2.3.1.183</ecNumber>
    </submittedName>
</protein>
<evidence type="ECO:0000313" key="5">
    <source>
        <dbReference type="Proteomes" id="UP000185934"/>
    </source>
</evidence>
<dbReference type="STRING" id="1839801.Dform_01485"/>
<dbReference type="RefSeq" id="WP_076004435.1">
    <property type="nucleotide sequence ID" value="NZ_CP018258.1"/>
</dbReference>
<dbReference type="EMBL" id="CP018258">
    <property type="protein sequence ID" value="APV44807.1"/>
    <property type="molecule type" value="Genomic_DNA"/>
</dbReference>
<evidence type="ECO:0000313" key="4">
    <source>
        <dbReference type="EMBL" id="APV44807.1"/>
    </source>
</evidence>
<dbReference type="EC" id="2.3.1.183" evidence="4"/>
<dbReference type="AlphaFoldDB" id="A0A1P8F8L3"/>
<dbReference type="InterPro" id="IPR000182">
    <property type="entry name" value="GNAT_dom"/>
</dbReference>
<keyword evidence="2 4" id="KW-0012">Acyltransferase</keyword>